<keyword evidence="4" id="KW-1185">Reference proteome</keyword>
<keyword evidence="1" id="KW-0802">TPR repeat</keyword>
<protein>
    <recommendedName>
        <fullName evidence="5">Tetratricopeptide repeat protein</fullName>
    </recommendedName>
</protein>
<dbReference type="OrthoDB" id="9766710at2"/>
<sequence>MKPIQSWLPLALLLALLAGCSNEDQMSQEEVEFLSHMDQAQFFREQGELQASTQEARNAMELKPDQFEPWFLIIRNLITAGDGDTAERQLDELAERIDQEDPRNRENLNRMALARAQARLIREDWDGAVEALNSLREPERNQQITAHRLAGDAHRQAGDVDAAREAYKQALDTNPGATMAHLGLSRLAWQRGDKEAAREHLEAASEQDADDSEVWLWRARIAHQEGRFEDAAEAYTQALEGIGRYDVMTRRKYETISLLIEVLRENGNASQAFVYEEMLANSAPGTIRSGMRAAREAYDEGNLSIAAGHLEEVLAQAPGHDDAGILLGIIRFQQGRMDDAESLLSEHEDKVDSGELTKMLAAARIQLQRPEEARRMLEELDPEGNDPGVVALIGVAALSSGEDQLGRAMIEQSLAMAPDNTDLRVRFARYLASEGNSEEAQEQLETAIERAPDAEQPRAFLARFLAENGDHESARKVVDQWRSDQPDSALARNLAGDVAQLRGDTDAARQHYRDAIGMDESPASHHALGALHARDGNAKPALEHLRRAVELAPDNPRYLRDLVSVAANHDAEDATRDFLARVAEESDSATAPHRYLLQVALESGDDERASELVAAIETRLDDSGQRASVIAGAYLAAARTTADRGNDGRTRELVRQGRQRYKEHEGLALFEARLQFEADRASDARDILRSIKTQHPGSPRPFLLEADYMASEGNYSQAADLYQLARDKSDSPQTVTRQVRVLREAERSRRAIEVLEAATGKFPQSSRLYLELAMLQQNNGNREAARSAYEQTLELAPDNAVALNNLAWLLHEDEPERALELAEKAYNANPEAASIVDTYGWILFRNGDLERSIEVLESAHELAPEAAEIREHLAAVHREAGNNARADELTR</sequence>
<organism evidence="3 4">
    <name type="scientific">Halovibrio salipaludis</name>
    <dbReference type="NCBI Taxonomy" id="2032626"/>
    <lineage>
        <taxon>Bacteria</taxon>
        <taxon>Pseudomonadati</taxon>
        <taxon>Pseudomonadota</taxon>
        <taxon>Gammaproteobacteria</taxon>
        <taxon>Oceanospirillales</taxon>
        <taxon>Halomonadaceae</taxon>
        <taxon>Halovibrio</taxon>
    </lineage>
</organism>
<feature type="signal peptide" evidence="2">
    <location>
        <begin position="1"/>
        <end position="23"/>
    </location>
</feature>
<evidence type="ECO:0000256" key="2">
    <source>
        <dbReference type="SAM" id="SignalP"/>
    </source>
</evidence>
<evidence type="ECO:0008006" key="5">
    <source>
        <dbReference type="Google" id="ProtNLM"/>
    </source>
</evidence>
<gene>
    <name evidence="3" type="ORF">CK501_06140</name>
</gene>
<dbReference type="EMBL" id="NSKD01000002">
    <property type="protein sequence ID" value="PAU81137.1"/>
    <property type="molecule type" value="Genomic_DNA"/>
</dbReference>
<name>A0A2A2F900_9GAMM</name>
<dbReference type="Pfam" id="PF13432">
    <property type="entry name" value="TPR_16"/>
    <property type="match status" value="2"/>
</dbReference>
<dbReference type="SUPFAM" id="SSF48452">
    <property type="entry name" value="TPR-like"/>
    <property type="match status" value="4"/>
</dbReference>
<feature type="repeat" description="TPR" evidence="1">
    <location>
        <begin position="766"/>
        <end position="799"/>
    </location>
</feature>
<dbReference type="PROSITE" id="PS51257">
    <property type="entry name" value="PROKAR_LIPOPROTEIN"/>
    <property type="match status" value="1"/>
</dbReference>
<proteinExistence type="predicted"/>
<dbReference type="PANTHER" id="PTHR12558">
    <property type="entry name" value="CELL DIVISION CYCLE 16,23,27"/>
    <property type="match status" value="1"/>
</dbReference>
<dbReference type="Pfam" id="PF14559">
    <property type="entry name" value="TPR_19"/>
    <property type="match status" value="4"/>
</dbReference>
<feature type="repeat" description="TPR" evidence="1">
    <location>
        <begin position="522"/>
        <end position="555"/>
    </location>
</feature>
<evidence type="ECO:0000313" key="4">
    <source>
        <dbReference type="Proteomes" id="UP000218896"/>
    </source>
</evidence>
<accession>A0A2A2F900</accession>
<dbReference type="InterPro" id="IPR019734">
    <property type="entry name" value="TPR_rpt"/>
</dbReference>
<dbReference type="SMART" id="SM00028">
    <property type="entry name" value="TPR"/>
    <property type="match status" value="11"/>
</dbReference>
<feature type="repeat" description="TPR" evidence="1">
    <location>
        <begin position="144"/>
        <end position="177"/>
    </location>
</feature>
<comment type="caution">
    <text evidence="3">The sequence shown here is derived from an EMBL/GenBank/DDBJ whole genome shotgun (WGS) entry which is preliminary data.</text>
</comment>
<feature type="chain" id="PRO_5012155053" description="Tetratricopeptide repeat protein" evidence="2">
    <location>
        <begin position="24"/>
        <end position="891"/>
    </location>
</feature>
<dbReference type="InterPro" id="IPR011990">
    <property type="entry name" value="TPR-like_helical_dom_sf"/>
</dbReference>
<keyword evidence="2" id="KW-0732">Signal</keyword>
<evidence type="ECO:0000313" key="3">
    <source>
        <dbReference type="EMBL" id="PAU81137.1"/>
    </source>
</evidence>
<dbReference type="RefSeq" id="WP_095616864.1">
    <property type="nucleotide sequence ID" value="NZ_NSKD01000002.1"/>
</dbReference>
<dbReference type="PANTHER" id="PTHR12558:SF13">
    <property type="entry name" value="CELL DIVISION CYCLE PROTEIN 27 HOMOLOG"/>
    <property type="match status" value="1"/>
</dbReference>
<dbReference type="AlphaFoldDB" id="A0A2A2F900"/>
<dbReference type="Gene3D" id="1.25.40.10">
    <property type="entry name" value="Tetratricopeptide repeat domain"/>
    <property type="match status" value="4"/>
</dbReference>
<dbReference type="Proteomes" id="UP000218896">
    <property type="component" value="Unassembled WGS sequence"/>
</dbReference>
<reference evidence="3 4" key="1">
    <citation type="submission" date="2017-08" db="EMBL/GenBank/DDBJ databases">
        <title>Halovibrio sewagensis sp. nov., isolated from wastewater of high salinity.</title>
        <authorList>
            <person name="Dong X."/>
            <person name="Zhang G."/>
        </authorList>
    </citation>
    <scope>NUCLEOTIDE SEQUENCE [LARGE SCALE GENOMIC DNA]</scope>
    <source>
        <strain evidence="3 4">YL5-2</strain>
    </source>
</reference>
<evidence type="ECO:0000256" key="1">
    <source>
        <dbReference type="PROSITE-ProRule" id="PRU00339"/>
    </source>
</evidence>
<dbReference type="PROSITE" id="PS50005">
    <property type="entry name" value="TPR"/>
    <property type="match status" value="3"/>
</dbReference>